<sequence length="33" mass="3836">MKGGEIFRAAVTHGWQKKIAKQRIDNNIFCIFN</sequence>
<dbReference type="KEGG" id="ksc:CD178_01411"/>
<name>A0A347WBE6_9PROT</name>
<evidence type="ECO:0000313" key="1">
    <source>
        <dbReference type="EMBL" id="AXY22189.1"/>
    </source>
</evidence>
<dbReference type="EMBL" id="CP023036">
    <property type="protein sequence ID" value="AXY22189.1"/>
    <property type="molecule type" value="Genomic_DNA"/>
</dbReference>
<evidence type="ECO:0000313" key="2">
    <source>
        <dbReference type="Proteomes" id="UP000264120"/>
    </source>
</evidence>
<protein>
    <submittedName>
        <fullName evidence="1">Uncharacterized protein</fullName>
    </submittedName>
</protein>
<gene>
    <name evidence="1" type="ORF">CD178_01411</name>
</gene>
<dbReference type="Proteomes" id="UP000264120">
    <property type="component" value="Chromosome"/>
</dbReference>
<proteinExistence type="predicted"/>
<reference evidence="1 2" key="1">
    <citation type="submission" date="2017-08" db="EMBL/GenBank/DDBJ databases">
        <title>Complete genome sequence of Gluconacetobacter saccharivorans CV1 isolated from Fermented Vinegar.</title>
        <authorList>
            <person name="Kim S.-Y."/>
        </authorList>
    </citation>
    <scope>NUCLEOTIDE SEQUENCE [LARGE SCALE GENOMIC DNA]</scope>
    <source>
        <strain evidence="1 2">CV1</strain>
    </source>
</reference>
<dbReference type="AlphaFoldDB" id="A0A347WBE6"/>
<accession>A0A347WBE6</accession>
<organism evidence="1 2">
    <name type="scientific">Komagataeibacter saccharivorans</name>
    <dbReference type="NCBI Taxonomy" id="265959"/>
    <lineage>
        <taxon>Bacteria</taxon>
        <taxon>Pseudomonadati</taxon>
        <taxon>Pseudomonadota</taxon>
        <taxon>Alphaproteobacteria</taxon>
        <taxon>Acetobacterales</taxon>
        <taxon>Acetobacteraceae</taxon>
        <taxon>Komagataeibacter</taxon>
    </lineage>
</organism>
<keyword evidence="2" id="KW-1185">Reference proteome</keyword>